<dbReference type="GO" id="GO:0030976">
    <property type="term" value="F:thiamine pyrophosphate binding"/>
    <property type="evidence" value="ECO:0007669"/>
    <property type="project" value="InterPro"/>
</dbReference>
<dbReference type="PROSITE" id="PS00187">
    <property type="entry name" value="TPP_ENZYMES"/>
    <property type="match status" value="1"/>
</dbReference>
<dbReference type="InterPro" id="IPR045229">
    <property type="entry name" value="TPP_enz"/>
</dbReference>
<evidence type="ECO:0000256" key="3">
    <source>
        <dbReference type="RuleBase" id="RU362132"/>
    </source>
</evidence>
<evidence type="ECO:0000259" key="6">
    <source>
        <dbReference type="Pfam" id="PF02776"/>
    </source>
</evidence>
<dbReference type="GO" id="GO:0003984">
    <property type="term" value="F:acetolactate synthase activity"/>
    <property type="evidence" value="ECO:0007669"/>
    <property type="project" value="TreeGrafter"/>
</dbReference>
<dbReference type="PANTHER" id="PTHR18968:SF167">
    <property type="entry name" value="ACETOLACTATE SYNTHASE LARGE SUBUNIT ILVB2-RELATED"/>
    <property type="match status" value="1"/>
</dbReference>
<dbReference type="GO" id="GO:0009097">
    <property type="term" value="P:isoleucine biosynthetic process"/>
    <property type="evidence" value="ECO:0007669"/>
    <property type="project" value="TreeGrafter"/>
</dbReference>
<dbReference type="InterPro" id="IPR029035">
    <property type="entry name" value="DHS-like_NAD/FAD-binding_dom"/>
</dbReference>
<dbReference type="Pfam" id="PF02776">
    <property type="entry name" value="TPP_enzyme_N"/>
    <property type="match status" value="1"/>
</dbReference>
<evidence type="ECO:0000259" key="4">
    <source>
        <dbReference type="Pfam" id="PF00205"/>
    </source>
</evidence>
<dbReference type="GO" id="GO:0005948">
    <property type="term" value="C:acetolactate synthase complex"/>
    <property type="evidence" value="ECO:0007669"/>
    <property type="project" value="TreeGrafter"/>
</dbReference>
<dbReference type="Gene3D" id="3.40.50.970">
    <property type="match status" value="2"/>
</dbReference>
<dbReference type="AlphaFoldDB" id="A0A450S7Z9"/>
<dbReference type="Pfam" id="PF02775">
    <property type="entry name" value="TPP_enzyme_C"/>
    <property type="match status" value="1"/>
</dbReference>
<keyword evidence="2 3" id="KW-0786">Thiamine pyrophosphate</keyword>
<dbReference type="InterPro" id="IPR012000">
    <property type="entry name" value="Thiamin_PyroP_enz_cen_dom"/>
</dbReference>
<dbReference type="InterPro" id="IPR000399">
    <property type="entry name" value="TPP-bd_CS"/>
</dbReference>
<name>A0A450S7Z9_9GAMM</name>
<feature type="domain" description="Thiamine pyrophosphate enzyme central" evidence="4">
    <location>
        <begin position="222"/>
        <end position="352"/>
    </location>
</feature>
<gene>
    <name evidence="7" type="ORF">BECKFW1821A_GA0114235_101816</name>
</gene>
<dbReference type="Pfam" id="PF00205">
    <property type="entry name" value="TPP_enzyme_M"/>
    <property type="match status" value="1"/>
</dbReference>
<dbReference type="CDD" id="cd00568">
    <property type="entry name" value="TPP_enzymes"/>
    <property type="match status" value="1"/>
</dbReference>
<evidence type="ECO:0000313" key="7">
    <source>
        <dbReference type="EMBL" id="VFJ48009.1"/>
    </source>
</evidence>
<dbReference type="GO" id="GO:0050660">
    <property type="term" value="F:flavin adenine dinucleotide binding"/>
    <property type="evidence" value="ECO:0007669"/>
    <property type="project" value="TreeGrafter"/>
</dbReference>
<dbReference type="SUPFAM" id="SSF52467">
    <property type="entry name" value="DHS-like NAD/FAD-binding domain"/>
    <property type="match status" value="1"/>
</dbReference>
<organism evidence="7">
    <name type="scientific">Candidatus Kentrum sp. FW</name>
    <dbReference type="NCBI Taxonomy" id="2126338"/>
    <lineage>
        <taxon>Bacteria</taxon>
        <taxon>Pseudomonadati</taxon>
        <taxon>Pseudomonadota</taxon>
        <taxon>Gammaproteobacteria</taxon>
        <taxon>Candidatus Kentrum</taxon>
    </lineage>
</organism>
<dbReference type="GO" id="GO:0000287">
    <property type="term" value="F:magnesium ion binding"/>
    <property type="evidence" value="ECO:0007669"/>
    <property type="project" value="InterPro"/>
</dbReference>
<sequence>MTSSKILSPTDNPRTLSDVIVDYLEQFGVEYVFGVPGGHNSSFYEALARSERKGGPRAILSRHETGAAFMAAGYARETGKIGVCCATTGPGTTNLLTGVAAAYADHDPLLVITAQTALPRFGQAAFQESSPDIMDTAAMLARCTRYNTIVTHPDQLESKLAAALTSALQPPRGPAHISIPVDIFRSPAPESMAYPNLCQLLTNPPSYVDVSALEALWRILGEVLEKNGKVVLLVGQDCAGASREIIAFAESVQAPILTTQGGKTWIDPYHPLARGVFGFAGHETARQTLVDESIGLILAVGTGLGQWSTSTWDAALLNDRLVHIHYDNACFARSPMARLHMHGDIGAIFRELTARSKATGWNWDKNPPPLPPESHHDCLPPHIQVEDPGSYQHSDTVSFVKPQYLIGKLIRELPLETRFLIDTGNWLAWTIHYLFPRRPENYRLSVRTAAMGWGIGSAVGTAMGTPNTPVVCMTGDGSLLMNGQEITVAVAERLPVIFVVLNDRSYGMVKHRHYQTGTEPLEFAIPPVDFVMMAKAMGGTGYTIRHADDLERLDYRGICANTGPTLLDVHIDPEEAPPIGMF</sequence>
<dbReference type="GO" id="GO:0009099">
    <property type="term" value="P:L-valine biosynthetic process"/>
    <property type="evidence" value="ECO:0007669"/>
    <property type="project" value="TreeGrafter"/>
</dbReference>
<dbReference type="InterPro" id="IPR011766">
    <property type="entry name" value="TPP_enzyme_TPP-bd"/>
</dbReference>
<dbReference type="InterPro" id="IPR029061">
    <property type="entry name" value="THDP-binding"/>
</dbReference>
<dbReference type="EMBL" id="CAADEW010000018">
    <property type="protein sequence ID" value="VFJ48009.1"/>
    <property type="molecule type" value="Genomic_DNA"/>
</dbReference>
<dbReference type="Gene3D" id="3.40.50.1220">
    <property type="entry name" value="TPP-binding domain"/>
    <property type="match status" value="1"/>
</dbReference>
<dbReference type="SUPFAM" id="SSF52518">
    <property type="entry name" value="Thiamin diphosphate-binding fold (THDP-binding)"/>
    <property type="match status" value="2"/>
</dbReference>
<accession>A0A450S7Z9</accession>
<evidence type="ECO:0000259" key="5">
    <source>
        <dbReference type="Pfam" id="PF02775"/>
    </source>
</evidence>
<dbReference type="InterPro" id="IPR012001">
    <property type="entry name" value="Thiamin_PyroP_enz_TPP-bd_dom"/>
</dbReference>
<dbReference type="FunFam" id="3.40.50.970:FF:000007">
    <property type="entry name" value="Acetolactate synthase"/>
    <property type="match status" value="1"/>
</dbReference>
<evidence type="ECO:0000256" key="1">
    <source>
        <dbReference type="ARBA" id="ARBA00007812"/>
    </source>
</evidence>
<dbReference type="PANTHER" id="PTHR18968">
    <property type="entry name" value="THIAMINE PYROPHOSPHATE ENZYMES"/>
    <property type="match status" value="1"/>
</dbReference>
<feature type="domain" description="Thiamine pyrophosphate enzyme N-terminal TPP-binding" evidence="6">
    <location>
        <begin position="15"/>
        <end position="129"/>
    </location>
</feature>
<proteinExistence type="inferred from homology"/>
<protein>
    <submittedName>
        <fullName evidence="7">Acetolactate synthase-1/2/3 large subunit</fullName>
    </submittedName>
</protein>
<comment type="similarity">
    <text evidence="1 3">Belongs to the TPP enzyme family.</text>
</comment>
<dbReference type="CDD" id="cd07035">
    <property type="entry name" value="TPP_PYR_POX_like"/>
    <property type="match status" value="1"/>
</dbReference>
<evidence type="ECO:0000256" key="2">
    <source>
        <dbReference type="ARBA" id="ARBA00023052"/>
    </source>
</evidence>
<feature type="domain" description="Thiamine pyrophosphate enzyme TPP-binding" evidence="5">
    <location>
        <begin position="422"/>
        <end position="569"/>
    </location>
</feature>
<reference evidence="7" key="1">
    <citation type="submission" date="2019-02" db="EMBL/GenBank/DDBJ databases">
        <authorList>
            <person name="Gruber-Vodicka R. H."/>
            <person name="Seah K. B. B."/>
        </authorList>
    </citation>
    <scope>NUCLEOTIDE SEQUENCE</scope>
    <source>
        <strain evidence="7">BECK_BZ15</strain>
    </source>
</reference>